<sequence length="107" mass="12093">MLKYKKHRFTSILTKVEDTIDILAGMAGKNRRIVSLITQQTTDLYIRVYRDADQIVDFESDNVDSHAPFIPMDLSLVEGQLCKAGFYNDKATTVSNVDITIGYTEAE</sequence>
<gene>
    <name evidence="1" type="ORF">S12H4_37854</name>
</gene>
<proteinExistence type="predicted"/>
<protein>
    <submittedName>
        <fullName evidence="1">Uncharacterized protein</fullName>
    </submittedName>
</protein>
<name>X1TB37_9ZZZZ</name>
<evidence type="ECO:0000313" key="1">
    <source>
        <dbReference type="EMBL" id="GAI88581.1"/>
    </source>
</evidence>
<dbReference type="AlphaFoldDB" id="X1TB37"/>
<comment type="caution">
    <text evidence="1">The sequence shown here is derived from an EMBL/GenBank/DDBJ whole genome shotgun (WGS) entry which is preliminary data.</text>
</comment>
<dbReference type="EMBL" id="BARW01022734">
    <property type="protein sequence ID" value="GAI88581.1"/>
    <property type="molecule type" value="Genomic_DNA"/>
</dbReference>
<accession>X1TB37</accession>
<reference evidence="1" key="1">
    <citation type="journal article" date="2014" name="Front. Microbiol.">
        <title>High frequency of phylogenetically diverse reductive dehalogenase-homologous genes in deep subseafloor sedimentary metagenomes.</title>
        <authorList>
            <person name="Kawai M."/>
            <person name="Futagami T."/>
            <person name="Toyoda A."/>
            <person name="Takaki Y."/>
            <person name="Nishi S."/>
            <person name="Hori S."/>
            <person name="Arai W."/>
            <person name="Tsubouchi T."/>
            <person name="Morono Y."/>
            <person name="Uchiyama I."/>
            <person name="Ito T."/>
            <person name="Fujiyama A."/>
            <person name="Inagaki F."/>
            <person name="Takami H."/>
        </authorList>
    </citation>
    <scope>NUCLEOTIDE SEQUENCE</scope>
    <source>
        <strain evidence="1">Expedition CK06-06</strain>
    </source>
</reference>
<organism evidence="1">
    <name type="scientific">marine sediment metagenome</name>
    <dbReference type="NCBI Taxonomy" id="412755"/>
    <lineage>
        <taxon>unclassified sequences</taxon>
        <taxon>metagenomes</taxon>
        <taxon>ecological metagenomes</taxon>
    </lineage>
</organism>